<dbReference type="PRINTS" id="PR00757">
    <property type="entry name" value="AMINEOXDASEF"/>
</dbReference>
<evidence type="ECO:0000313" key="9">
    <source>
        <dbReference type="Proteomes" id="UP001056012"/>
    </source>
</evidence>
<evidence type="ECO:0000256" key="2">
    <source>
        <dbReference type="ARBA" id="ARBA00022630"/>
    </source>
</evidence>
<evidence type="ECO:0000313" key="8">
    <source>
        <dbReference type="EMBL" id="USP76609.1"/>
    </source>
</evidence>
<keyword evidence="2 7" id="KW-0285">Flavoprotein</keyword>
<comment type="similarity">
    <text evidence="7">Belongs to the flavin monoamine oxidase family.</text>
</comment>
<dbReference type="PANTHER" id="PTHR43872:SF1">
    <property type="entry name" value="MONOOXYGENASE, PUTATIVE (AFU_ORTHOLOGUE AFUA_8G02570)-RELATED"/>
    <property type="match status" value="1"/>
</dbReference>
<dbReference type="InterPro" id="IPR001613">
    <property type="entry name" value="Flavin_amine_oxidase"/>
</dbReference>
<gene>
    <name evidence="8" type="ORF">yc1106_03883</name>
</gene>
<dbReference type="GO" id="GO:0050661">
    <property type="term" value="F:NADP binding"/>
    <property type="evidence" value="ECO:0007669"/>
    <property type="project" value="InterPro"/>
</dbReference>
<keyword evidence="4 7" id="KW-0560">Oxidoreductase</keyword>
<keyword evidence="7" id="KW-0472">Membrane</keyword>
<dbReference type="SUPFAM" id="SSF51905">
    <property type="entry name" value="FAD/NAD(P)-binding domain"/>
    <property type="match status" value="1"/>
</dbReference>
<name>A0A9Q8Z821_CURCL</name>
<dbReference type="Gene3D" id="3.50.50.60">
    <property type="entry name" value="FAD/NAD(P)-binding domain"/>
    <property type="match status" value="2"/>
</dbReference>
<keyword evidence="9" id="KW-1185">Reference proteome</keyword>
<dbReference type="Proteomes" id="UP001056012">
    <property type="component" value="Chromosome 3"/>
</dbReference>
<comment type="cofactor">
    <cofactor evidence="1 7">
        <name>FAD</name>
        <dbReference type="ChEBI" id="CHEBI:57692"/>
    </cofactor>
</comment>
<dbReference type="GO" id="GO:0004499">
    <property type="term" value="F:N,N-dimethylaniline monooxygenase activity"/>
    <property type="evidence" value="ECO:0007669"/>
    <property type="project" value="InterPro"/>
</dbReference>
<dbReference type="AlphaFoldDB" id="A0A9Q8Z821"/>
<feature type="binding site" evidence="6">
    <location>
        <position position="16"/>
    </location>
    <ligand>
        <name>FAD</name>
        <dbReference type="ChEBI" id="CHEBI:57692"/>
    </ligand>
</feature>
<dbReference type="InterPro" id="IPR051820">
    <property type="entry name" value="FAD-binding_MO"/>
</dbReference>
<protein>
    <recommendedName>
        <fullName evidence="7">Amine oxidase</fullName>
        <ecNumber evidence="7">1.4.3.-</ecNumber>
    </recommendedName>
</protein>
<keyword evidence="3 7" id="KW-0274">FAD</keyword>
<feature type="binding site" evidence="6">
    <location>
        <begin position="37"/>
        <end position="38"/>
    </location>
    <ligand>
        <name>FAD</name>
        <dbReference type="ChEBI" id="CHEBI:57692"/>
    </ligand>
</feature>
<evidence type="ECO:0000256" key="1">
    <source>
        <dbReference type="ARBA" id="ARBA00001974"/>
    </source>
</evidence>
<dbReference type="VEuPathDB" id="FungiDB:yc1106_03883"/>
<dbReference type="PANTHER" id="PTHR43872">
    <property type="entry name" value="MONOOXYGENASE, PUTATIVE (AFU_ORTHOLOGUE AFUA_8G02570)-RELATED"/>
    <property type="match status" value="1"/>
</dbReference>
<proteinExistence type="inferred from homology"/>
<dbReference type="InterPro" id="IPR020946">
    <property type="entry name" value="Flavin_mOase-like"/>
</dbReference>
<accession>A0A9Q8Z821</accession>
<evidence type="ECO:0000256" key="6">
    <source>
        <dbReference type="PIRSR" id="PIRSR601613-1"/>
    </source>
</evidence>
<dbReference type="EC" id="1.4.3.-" evidence="7"/>
<organism evidence="8 9">
    <name type="scientific">Curvularia clavata</name>
    <dbReference type="NCBI Taxonomy" id="95742"/>
    <lineage>
        <taxon>Eukaryota</taxon>
        <taxon>Fungi</taxon>
        <taxon>Dikarya</taxon>
        <taxon>Ascomycota</taxon>
        <taxon>Pezizomycotina</taxon>
        <taxon>Dothideomycetes</taxon>
        <taxon>Pleosporomycetidae</taxon>
        <taxon>Pleosporales</taxon>
        <taxon>Pleosporineae</taxon>
        <taxon>Pleosporaceae</taxon>
        <taxon>Curvularia</taxon>
    </lineage>
</organism>
<keyword evidence="7" id="KW-0812">Transmembrane</keyword>
<evidence type="ECO:0000256" key="4">
    <source>
        <dbReference type="ARBA" id="ARBA00023002"/>
    </source>
</evidence>
<keyword evidence="7" id="KW-1133">Transmembrane helix</keyword>
<sequence>MIDSYFDVLIIGSGLSGINAAYRIQESLPDVKFTILEARHELGGTWSQFKYPGVRSDSDLHTLGFQFNPWRSKNPIASGESIMSYLKETAHKFDIDKKIRYRHKVLAADWRSEEQRWRVDVEVGNEVGREPRRVVYWTKWLIMCTGYYSYKEPLKATIPGIDNFKGQRIHPQFWPEDLDYKGKKIVIVGSGATTITLLPALVDGGAASVTQLQRSPSYIMSVPQDDEAWFEKWAPEWFTLGYKRFMFTLVPFILYYFCVWFPSYASSFLVKKAAAQLPPDFPIDPHFKPGYNPWQQRMCLCPDGDYFKAFSSGRAHVVTDTIKTVVADGIELTSGQKLEADIIITATGLNLRFLGDMETTVDGKKVDLPSQYMWRASMFTSLPNFGNIIGYWQASWTLGSDTSSRLFVRLIQHQRAHGYTSVVPVIDDEAKKKTIPASPLTSTYIQTALSKMPRCADVGPWKPRTNWFADSWGARMGGLDDGLKWDKVAVE</sequence>
<feature type="transmembrane region" description="Helical" evidence="7">
    <location>
        <begin position="245"/>
        <end position="265"/>
    </location>
</feature>
<evidence type="ECO:0000256" key="7">
    <source>
        <dbReference type="RuleBase" id="RU362067"/>
    </source>
</evidence>
<dbReference type="Pfam" id="PF00743">
    <property type="entry name" value="FMO-like"/>
    <property type="match status" value="1"/>
</dbReference>
<dbReference type="OrthoDB" id="66881at2759"/>
<reference evidence="8" key="1">
    <citation type="submission" date="2021-12" db="EMBL/GenBank/DDBJ databases">
        <title>Curvularia clavata genome.</title>
        <authorList>
            <person name="Cao Y."/>
        </authorList>
    </citation>
    <scope>NUCLEOTIDE SEQUENCE</scope>
    <source>
        <strain evidence="8">Yc1106</strain>
    </source>
</reference>
<keyword evidence="5" id="KW-0503">Monooxygenase</keyword>
<evidence type="ECO:0000256" key="5">
    <source>
        <dbReference type="ARBA" id="ARBA00023033"/>
    </source>
</evidence>
<dbReference type="EMBL" id="CP089276">
    <property type="protein sequence ID" value="USP76609.1"/>
    <property type="molecule type" value="Genomic_DNA"/>
</dbReference>
<dbReference type="InterPro" id="IPR036188">
    <property type="entry name" value="FAD/NAD-bd_sf"/>
</dbReference>
<dbReference type="GO" id="GO:0050660">
    <property type="term" value="F:flavin adenine dinucleotide binding"/>
    <property type="evidence" value="ECO:0007669"/>
    <property type="project" value="InterPro"/>
</dbReference>
<evidence type="ECO:0000256" key="3">
    <source>
        <dbReference type="ARBA" id="ARBA00022827"/>
    </source>
</evidence>